<gene>
    <name evidence="2" type="ORF">EKG38_13035</name>
</gene>
<evidence type="ECO:0000259" key="1">
    <source>
        <dbReference type="Pfam" id="PF11726"/>
    </source>
</evidence>
<dbReference type="AlphaFoldDB" id="A0A3S0IME6"/>
<dbReference type="OrthoDB" id="5593782at2"/>
<evidence type="ECO:0000313" key="3">
    <source>
        <dbReference type="Proteomes" id="UP000267448"/>
    </source>
</evidence>
<feature type="domain" description="YagK/YfjJ C-terminal" evidence="1">
    <location>
        <begin position="46"/>
        <end position="178"/>
    </location>
</feature>
<dbReference type="Proteomes" id="UP000267448">
    <property type="component" value="Unassembled WGS sequence"/>
</dbReference>
<name>A0A3S0IME6_9GAMM</name>
<accession>A0A3S0IME6</accession>
<dbReference type="InterPro" id="IPR057271">
    <property type="entry name" value="YagK_YfjJ_C"/>
</dbReference>
<evidence type="ECO:0000313" key="2">
    <source>
        <dbReference type="EMBL" id="RTR38440.1"/>
    </source>
</evidence>
<reference evidence="2 3" key="1">
    <citation type="submission" date="2018-12" db="EMBL/GenBank/DDBJ databases">
        <authorList>
            <person name="Yu L."/>
        </authorList>
    </citation>
    <scope>NUCLEOTIDE SEQUENCE [LARGE SCALE GENOMIC DNA]</scope>
    <source>
        <strain evidence="2 3">HAW-EB2</strain>
    </source>
</reference>
<dbReference type="EMBL" id="RXNU01000006">
    <property type="protein sequence ID" value="RTR38440.1"/>
    <property type="molecule type" value="Genomic_DNA"/>
</dbReference>
<protein>
    <submittedName>
        <fullName evidence="2">Inovirus Gp2 family protein</fullName>
    </submittedName>
</protein>
<dbReference type="Pfam" id="PF11726">
    <property type="entry name" value="YagK_YfjJ_C"/>
    <property type="match status" value="1"/>
</dbReference>
<keyword evidence="3" id="KW-1185">Reference proteome</keyword>
<comment type="caution">
    <text evidence="2">The sequence shown here is derived from an EMBL/GenBank/DDBJ whole genome shotgun (WGS) entry which is preliminary data.</text>
</comment>
<organism evidence="2 3">
    <name type="scientific">Shewanella canadensis</name>
    <dbReference type="NCBI Taxonomy" id="271096"/>
    <lineage>
        <taxon>Bacteria</taxon>
        <taxon>Pseudomonadati</taxon>
        <taxon>Pseudomonadota</taxon>
        <taxon>Gammaproteobacteria</taxon>
        <taxon>Alteromonadales</taxon>
        <taxon>Shewanellaceae</taxon>
        <taxon>Shewanella</taxon>
    </lineage>
</organism>
<proteinExistence type="predicted"/>
<sequence length="186" mass="21984">MPLPIPDNNQPYVYQDQILPIQKLSGGVNKKIMNHIISQINRMLAIYSRLLLVRVDIRLYQSDGKNELIGDFMEQLTRSLESHYKSKVGYFWVREQKTPENNIHYHCFVILNGSKAKNSFGLKPYLERARYLVADINFYWPDNCNYVINRNDIKSLYSAIYRTSYLAKNHTKEFTPRKINRYGKRG</sequence>
<dbReference type="RefSeq" id="WP_126520683.1">
    <property type="nucleotide sequence ID" value="NZ_RXNU01000006.1"/>
</dbReference>